<dbReference type="SUPFAM" id="SSF52540">
    <property type="entry name" value="P-loop containing nucleoside triphosphate hydrolases"/>
    <property type="match status" value="2"/>
</dbReference>
<feature type="domain" description="ABC transporter" evidence="5">
    <location>
        <begin position="3"/>
        <end position="250"/>
    </location>
</feature>
<dbReference type="InterPro" id="IPR013563">
    <property type="entry name" value="Oligopep_ABC_C"/>
</dbReference>
<dbReference type="InterPro" id="IPR003439">
    <property type="entry name" value="ABC_transporter-like_ATP-bd"/>
</dbReference>
<dbReference type="PANTHER" id="PTHR43776">
    <property type="entry name" value="TRANSPORT ATP-BINDING PROTEIN"/>
    <property type="match status" value="1"/>
</dbReference>
<dbReference type="InterPro" id="IPR017871">
    <property type="entry name" value="ABC_transporter-like_CS"/>
</dbReference>
<dbReference type="GO" id="GO:0005524">
    <property type="term" value="F:ATP binding"/>
    <property type="evidence" value="ECO:0007669"/>
    <property type="project" value="UniProtKB-KW"/>
</dbReference>
<evidence type="ECO:0000256" key="4">
    <source>
        <dbReference type="ARBA" id="ARBA00022840"/>
    </source>
</evidence>
<name>A0ABS8ZS75_9PSEU</name>
<keyword evidence="4 6" id="KW-0067">ATP-binding</keyword>
<comment type="caution">
    <text evidence="6">The sequence shown here is derived from an EMBL/GenBank/DDBJ whole genome shotgun (WGS) entry which is preliminary data.</text>
</comment>
<dbReference type="CDD" id="cd03257">
    <property type="entry name" value="ABC_NikE_OppD_transporters"/>
    <property type="match status" value="2"/>
</dbReference>
<dbReference type="PANTHER" id="PTHR43776:SF7">
    <property type="entry name" value="D,D-DIPEPTIDE TRANSPORT ATP-BINDING PROTEIN DDPF-RELATED"/>
    <property type="match status" value="1"/>
</dbReference>
<dbReference type="EMBL" id="JAJVCN010000004">
    <property type="protein sequence ID" value="MCE7010447.1"/>
    <property type="molecule type" value="Genomic_DNA"/>
</dbReference>
<keyword evidence="7" id="KW-1185">Reference proteome</keyword>
<dbReference type="Pfam" id="PF08352">
    <property type="entry name" value="oligo_HPY"/>
    <property type="match status" value="2"/>
</dbReference>
<dbReference type="PROSITE" id="PS50893">
    <property type="entry name" value="ABC_TRANSPORTER_2"/>
    <property type="match status" value="2"/>
</dbReference>
<dbReference type="SMART" id="SM00382">
    <property type="entry name" value="AAA"/>
    <property type="match status" value="2"/>
</dbReference>
<keyword evidence="3" id="KW-0547">Nucleotide-binding</keyword>
<dbReference type="NCBIfam" id="NF007739">
    <property type="entry name" value="PRK10419.1"/>
    <property type="match status" value="2"/>
</dbReference>
<proteinExistence type="inferred from homology"/>
<sequence>MNLVVQDLSVETIDDEKILNGVSYRIASGEILALVGESGSGKTTAGLAALGHFRTGLVNNSGTVTIDTGTMDTDILALNESARRALRGKTVSYIPQDPALSLNPGIRIGKQIREVLENHGFEADNRVKEVLKEVGLPSDPAYQRRYPHQLSGGQQQRVGIAMAFACRPRVVVLDEPTTGLDVMTQSLVLRTIRQLTKDHGAAALYITHDLAVVAEIADRVSVMYRGSVVESGDTDKVLRTPEHPYTRELVAAVPSLSGESDKKPAGHDALLAVKGVSVSYGDTQVLRGIDLAVRAGECVMLLGESGSGKTTLSHCISGLAHYSGSIALAGTELAPSTKARAAEQLRDLQYVFQSPFSSLNPRKTIAQSVEVPLLRLTDMTRAQRQARVAEMLDRVRLSATAAHRLPDQLSGGQRQRAAIARALVTTPRVLVCDEVTSALDVSVQATILDLLGELRHELGMAMLFVTHNIALARQVADRVAVLHGGEIVEIGDVDQILDDPQHDYTKALLATHLASRSCLEVPVR</sequence>
<dbReference type="Proteomes" id="UP001521150">
    <property type="component" value="Unassembled WGS sequence"/>
</dbReference>
<dbReference type="InterPro" id="IPR003593">
    <property type="entry name" value="AAA+_ATPase"/>
</dbReference>
<dbReference type="PROSITE" id="PS00675">
    <property type="entry name" value="SIGMA54_INTERACT_1"/>
    <property type="match status" value="1"/>
</dbReference>
<dbReference type="Pfam" id="PF00005">
    <property type="entry name" value="ABC_tran"/>
    <property type="match status" value="2"/>
</dbReference>
<dbReference type="InterPro" id="IPR027417">
    <property type="entry name" value="P-loop_NTPase"/>
</dbReference>
<dbReference type="PROSITE" id="PS00211">
    <property type="entry name" value="ABC_TRANSPORTER_1"/>
    <property type="match status" value="2"/>
</dbReference>
<organism evidence="6 7">
    <name type="scientific">Kibdelosporangium philippinense</name>
    <dbReference type="NCBI Taxonomy" id="211113"/>
    <lineage>
        <taxon>Bacteria</taxon>
        <taxon>Bacillati</taxon>
        <taxon>Actinomycetota</taxon>
        <taxon>Actinomycetes</taxon>
        <taxon>Pseudonocardiales</taxon>
        <taxon>Pseudonocardiaceae</taxon>
        <taxon>Kibdelosporangium</taxon>
    </lineage>
</organism>
<reference evidence="6 7" key="1">
    <citation type="submission" date="2021-12" db="EMBL/GenBank/DDBJ databases">
        <title>Genome sequence of Kibdelosporangium philippinense ATCC 49844.</title>
        <authorList>
            <person name="Fedorov E.A."/>
            <person name="Omeragic M."/>
            <person name="Shalygina K.F."/>
            <person name="Maclea K.S."/>
        </authorList>
    </citation>
    <scope>NUCLEOTIDE SEQUENCE [LARGE SCALE GENOMIC DNA]</scope>
    <source>
        <strain evidence="6 7">ATCC 49844</strain>
    </source>
</reference>
<evidence type="ECO:0000313" key="7">
    <source>
        <dbReference type="Proteomes" id="UP001521150"/>
    </source>
</evidence>
<evidence type="ECO:0000256" key="2">
    <source>
        <dbReference type="ARBA" id="ARBA00022448"/>
    </source>
</evidence>
<evidence type="ECO:0000313" key="6">
    <source>
        <dbReference type="EMBL" id="MCE7010447.1"/>
    </source>
</evidence>
<evidence type="ECO:0000256" key="1">
    <source>
        <dbReference type="ARBA" id="ARBA00005417"/>
    </source>
</evidence>
<protein>
    <submittedName>
        <fullName evidence="6">ABC transporter ATP-binding protein</fullName>
    </submittedName>
</protein>
<dbReference type="Gene3D" id="3.40.50.300">
    <property type="entry name" value="P-loop containing nucleotide triphosphate hydrolases"/>
    <property type="match status" value="2"/>
</dbReference>
<evidence type="ECO:0000256" key="3">
    <source>
        <dbReference type="ARBA" id="ARBA00022741"/>
    </source>
</evidence>
<accession>A0ABS8ZS75</accession>
<dbReference type="RefSeq" id="WP_233732273.1">
    <property type="nucleotide sequence ID" value="NZ_JAJVCN010000004.1"/>
</dbReference>
<feature type="domain" description="ABC transporter" evidence="5">
    <location>
        <begin position="271"/>
        <end position="509"/>
    </location>
</feature>
<dbReference type="InterPro" id="IPR025662">
    <property type="entry name" value="Sigma_54_int_dom_ATP-bd_1"/>
</dbReference>
<comment type="similarity">
    <text evidence="1">Belongs to the ABC transporter superfamily.</text>
</comment>
<dbReference type="InterPro" id="IPR050319">
    <property type="entry name" value="ABC_transp_ATP-bind"/>
</dbReference>
<gene>
    <name evidence="6" type="ORF">LWC34_47730</name>
</gene>
<keyword evidence="2" id="KW-0813">Transport</keyword>
<evidence type="ECO:0000259" key="5">
    <source>
        <dbReference type="PROSITE" id="PS50893"/>
    </source>
</evidence>